<dbReference type="AlphaFoldDB" id="A0A0F3H1U2"/>
<name>A0A0F3H1U2_9STRE</name>
<gene>
    <name evidence="1" type="ORF">TZ96_01921</name>
</gene>
<evidence type="ECO:0000313" key="2">
    <source>
        <dbReference type="Proteomes" id="UP000033405"/>
    </source>
</evidence>
<proteinExistence type="predicted"/>
<dbReference type="EMBL" id="JYOV01000026">
    <property type="protein sequence ID" value="KJU88082.1"/>
    <property type="molecule type" value="Genomic_DNA"/>
</dbReference>
<organism evidence="1 2">
    <name type="scientific">Streptococcus infantis</name>
    <dbReference type="NCBI Taxonomy" id="68892"/>
    <lineage>
        <taxon>Bacteria</taxon>
        <taxon>Bacillati</taxon>
        <taxon>Bacillota</taxon>
        <taxon>Bacilli</taxon>
        <taxon>Lactobacillales</taxon>
        <taxon>Streptococcaceae</taxon>
        <taxon>Streptococcus</taxon>
    </lineage>
</organism>
<accession>A0A0F3H1U2</accession>
<reference evidence="1 2" key="1">
    <citation type="submission" date="2015-02" db="EMBL/GenBank/DDBJ databases">
        <title>Evolution of amylase-binding proteins of oral streptococcal species.</title>
        <authorList>
            <person name="Haase E.M."/>
        </authorList>
    </citation>
    <scope>NUCLEOTIDE SEQUENCE [LARGE SCALE GENOMIC DNA]</scope>
    <source>
        <strain evidence="1 2">UC6950A</strain>
    </source>
</reference>
<evidence type="ECO:0000313" key="1">
    <source>
        <dbReference type="EMBL" id="KJU88082.1"/>
    </source>
</evidence>
<dbReference type="Proteomes" id="UP000033405">
    <property type="component" value="Unassembled WGS sequence"/>
</dbReference>
<sequence>MIALPSAPAVASPILLPSLSNNSTVVPGSAVTSTGVLVPALPVRSVFTTGLLGLAGVSGSLAVAGTGSLASGV</sequence>
<protein>
    <submittedName>
        <fullName evidence="1">Uncharacterized protein</fullName>
    </submittedName>
</protein>
<comment type="caution">
    <text evidence="1">The sequence shown here is derived from an EMBL/GenBank/DDBJ whole genome shotgun (WGS) entry which is preliminary data.</text>
</comment>